<gene>
    <name evidence="1" type="ORF">B0A48_13230</name>
</gene>
<protein>
    <submittedName>
        <fullName evidence="1">Uncharacterized protein</fullName>
    </submittedName>
</protein>
<sequence>MVEENIGNMSLLRTLLEDRIALAVGDVNSRTFRRLRTDEVLSVSRRYRDMSWRDLLQDRGNRADRRVFITSKGIPGNGPMQTRVGDDVVVLPGAEVPHIVRRLHDSDTDTYKMIGECYLDLMMDGQVMNGLDAGKYTVKPITITWERNHMSNEA</sequence>
<dbReference type="EMBL" id="NAJO01000034">
    <property type="protein sequence ID" value="OQO00739.1"/>
    <property type="molecule type" value="Genomic_DNA"/>
</dbReference>
<dbReference type="OrthoDB" id="2157530at2759"/>
<evidence type="ECO:0000313" key="1">
    <source>
        <dbReference type="EMBL" id="OQO00739.1"/>
    </source>
</evidence>
<evidence type="ECO:0000313" key="2">
    <source>
        <dbReference type="Proteomes" id="UP000192596"/>
    </source>
</evidence>
<name>A0A1V8SNQ4_9PEZI</name>
<accession>A0A1V8SNQ4</accession>
<dbReference type="Pfam" id="PF26639">
    <property type="entry name" value="Het-6_barrel"/>
    <property type="match status" value="1"/>
</dbReference>
<keyword evidence="2" id="KW-1185">Reference proteome</keyword>
<proteinExistence type="predicted"/>
<dbReference type="InParanoid" id="A0A1V8SNQ4"/>
<reference evidence="2" key="1">
    <citation type="submission" date="2017-03" db="EMBL/GenBank/DDBJ databases">
        <title>Genomes of endolithic fungi from Antarctica.</title>
        <authorList>
            <person name="Coleine C."/>
            <person name="Masonjones S."/>
            <person name="Stajich J.E."/>
        </authorList>
    </citation>
    <scope>NUCLEOTIDE SEQUENCE [LARGE SCALE GENOMIC DNA]</scope>
    <source>
        <strain evidence="2">CCFEE 5527</strain>
    </source>
</reference>
<organism evidence="1 2">
    <name type="scientific">Cryoendolithus antarcticus</name>
    <dbReference type="NCBI Taxonomy" id="1507870"/>
    <lineage>
        <taxon>Eukaryota</taxon>
        <taxon>Fungi</taxon>
        <taxon>Dikarya</taxon>
        <taxon>Ascomycota</taxon>
        <taxon>Pezizomycotina</taxon>
        <taxon>Dothideomycetes</taxon>
        <taxon>Dothideomycetidae</taxon>
        <taxon>Cladosporiales</taxon>
        <taxon>Cladosporiaceae</taxon>
        <taxon>Cryoendolithus</taxon>
    </lineage>
</organism>
<dbReference type="AlphaFoldDB" id="A0A1V8SNQ4"/>
<dbReference type="Proteomes" id="UP000192596">
    <property type="component" value="Unassembled WGS sequence"/>
</dbReference>
<comment type="caution">
    <text evidence="1">The sequence shown here is derived from an EMBL/GenBank/DDBJ whole genome shotgun (WGS) entry which is preliminary data.</text>
</comment>